<keyword evidence="3" id="KW-0520">NAD</keyword>
<evidence type="ECO:0000313" key="6">
    <source>
        <dbReference type="Proteomes" id="UP001344447"/>
    </source>
</evidence>
<keyword evidence="5" id="KW-0496">Mitochondrion</keyword>
<evidence type="ECO:0000313" key="5">
    <source>
        <dbReference type="EMBL" id="KAK5574366.1"/>
    </source>
</evidence>
<evidence type="ECO:0000256" key="2">
    <source>
        <dbReference type="ARBA" id="ARBA00022448"/>
    </source>
</evidence>
<gene>
    <name evidence="5" type="ORF">RB653_003303</name>
</gene>
<dbReference type="GO" id="GO:0016651">
    <property type="term" value="F:oxidoreductase activity, acting on NAD(P)H"/>
    <property type="evidence" value="ECO:0007669"/>
    <property type="project" value="InterPro"/>
</dbReference>
<comment type="similarity">
    <text evidence="1 3">Belongs to the complex I 30 kDa subunit family.</text>
</comment>
<dbReference type="GO" id="GO:0008137">
    <property type="term" value="F:NADH dehydrogenase (ubiquinone) activity"/>
    <property type="evidence" value="ECO:0007669"/>
    <property type="project" value="InterPro"/>
</dbReference>
<comment type="caution">
    <text evidence="5">The sequence shown here is derived from an EMBL/GenBank/DDBJ whole genome shotgun (WGS) entry which is preliminary data.</text>
</comment>
<dbReference type="InterPro" id="IPR010218">
    <property type="entry name" value="NADH_DH_suC"/>
</dbReference>
<dbReference type="EMBL" id="JAVFKY010000009">
    <property type="protein sequence ID" value="KAK5574366.1"/>
    <property type="molecule type" value="Genomic_DNA"/>
</dbReference>
<keyword evidence="3" id="KW-1278">Translocase</keyword>
<evidence type="ECO:0000259" key="4">
    <source>
        <dbReference type="Pfam" id="PF00329"/>
    </source>
</evidence>
<organism evidence="5 6">
    <name type="scientific">Dictyostelium firmibasis</name>
    <dbReference type="NCBI Taxonomy" id="79012"/>
    <lineage>
        <taxon>Eukaryota</taxon>
        <taxon>Amoebozoa</taxon>
        <taxon>Evosea</taxon>
        <taxon>Eumycetozoa</taxon>
        <taxon>Dictyostelia</taxon>
        <taxon>Dictyosteliales</taxon>
        <taxon>Dictyosteliaceae</taxon>
        <taxon>Dictyostelium</taxon>
    </lineage>
</organism>
<keyword evidence="6" id="KW-1185">Reference proteome</keyword>
<dbReference type="AlphaFoldDB" id="A0AAN7YLA7"/>
<dbReference type="NCBIfam" id="TIGR01961">
    <property type="entry name" value="NuoC_fam"/>
    <property type="match status" value="1"/>
</dbReference>
<name>A0AAN7YLA7_9MYCE</name>
<geneLocation type="mitochondrion" evidence="5"/>
<accession>A0AAN7YLA7</accession>
<proteinExistence type="inferred from homology"/>
<dbReference type="PANTHER" id="PTHR10884:SF14">
    <property type="entry name" value="NADH DEHYDROGENASE [UBIQUINONE] IRON-SULFUR PROTEIN 3, MITOCHONDRIAL"/>
    <property type="match status" value="1"/>
</dbReference>
<dbReference type="PANTHER" id="PTHR10884">
    <property type="entry name" value="NADH DEHYDROGENASE UBIQUINONE IRON-SULFUR PROTEIN 3"/>
    <property type="match status" value="1"/>
</dbReference>
<dbReference type="Proteomes" id="UP001344447">
    <property type="component" value="Unassembled WGS sequence"/>
</dbReference>
<keyword evidence="2 3" id="KW-0813">Transport</keyword>
<dbReference type="PROSITE" id="PS00542">
    <property type="entry name" value="COMPLEX1_30K"/>
    <property type="match status" value="1"/>
</dbReference>
<evidence type="ECO:0000256" key="1">
    <source>
        <dbReference type="ARBA" id="ARBA00007569"/>
    </source>
</evidence>
<dbReference type="Gene3D" id="3.30.460.80">
    <property type="entry name" value="NADH:ubiquinone oxidoreductase, 30kDa subunit"/>
    <property type="match status" value="1"/>
</dbReference>
<dbReference type="InterPro" id="IPR020396">
    <property type="entry name" value="NADH_UbQ_OxRdtase_CS"/>
</dbReference>
<dbReference type="SUPFAM" id="SSF143243">
    <property type="entry name" value="Nqo5-like"/>
    <property type="match status" value="1"/>
</dbReference>
<evidence type="ECO:0000256" key="3">
    <source>
        <dbReference type="RuleBase" id="RU003456"/>
    </source>
</evidence>
<feature type="domain" description="NADH:ubiquinone oxidoreductase 30kDa subunit" evidence="4">
    <location>
        <begin position="38"/>
        <end position="163"/>
    </location>
</feature>
<protein>
    <recommendedName>
        <fullName evidence="4">NADH:ubiquinone oxidoreductase 30kDa subunit domain-containing protein</fullName>
    </recommendedName>
</protein>
<dbReference type="HAMAP" id="MF_01357">
    <property type="entry name" value="NDH1_NuoC"/>
    <property type="match status" value="1"/>
</dbReference>
<dbReference type="InterPro" id="IPR037232">
    <property type="entry name" value="NADH_quin_OxRdtase_su_C/D-like"/>
</dbReference>
<reference evidence="5 6" key="1">
    <citation type="submission" date="2023-11" db="EMBL/GenBank/DDBJ databases">
        <title>Dfirmibasis_genome.</title>
        <authorList>
            <person name="Edelbroek B."/>
            <person name="Kjellin J."/>
            <person name="Jerlstrom-Hultqvist J."/>
            <person name="Soderbom F."/>
        </authorList>
    </citation>
    <scope>NUCLEOTIDE SEQUENCE [LARGE SCALE GENOMIC DNA]</scope>
    <source>
        <strain evidence="5 6">TNS-C-14</strain>
    </source>
</reference>
<dbReference type="InterPro" id="IPR001268">
    <property type="entry name" value="NADH_UbQ_OxRdtase_30kDa_su"/>
</dbReference>
<sequence>MKEYKNELKVKVNLGENLRMSIPGLVKKVMYKTKYLEIQVEKEKVIPVLKYLKESSKYQCKMLLDIVCIDCLNIEEIKIGRFKIIYVLNSIYNNCRIHLSTYVENNGIIETTSSLYESSVWLEREIWDMFGIYFEKHPDLRRILTDYGFVGYPLKKDFPITGYLEVYYDVVDKKIIYKPIELMQEYRNYNFGAVWGDYERKVYLENIIK</sequence>
<dbReference type="Pfam" id="PF00329">
    <property type="entry name" value="Complex1_30kDa"/>
    <property type="match status" value="1"/>
</dbReference>